<dbReference type="Proteomes" id="UP000625316">
    <property type="component" value="Unassembled WGS sequence"/>
</dbReference>
<keyword evidence="1" id="KW-1133">Transmembrane helix</keyword>
<dbReference type="AlphaFoldDB" id="A0A928VUE4"/>
<dbReference type="RefSeq" id="WP_264328076.1">
    <property type="nucleotide sequence ID" value="NZ_JADEXQ010000170.1"/>
</dbReference>
<comment type="caution">
    <text evidence="2">The sequence shown here is derived from an EMBL/GenBank/DDBJ whole genome shotgun (WGS) entry which is preliminary data.</text>
</comment>
<keyword evidence="1" id="KW-0472">Membrane</keyword>
<keyword evidence="3" id="KW-1185">Reference proteome</keyword>
<evidence type="ECO:0000313" key="2">
    <source>
        <dbReference type="EMBL" id="MBE9033266.1"/>
    </source>
</evidence>
<organism evidence="2 3">
    <name type="scientific">Romeriopsis navalis LEGE 11480</name>
    <dbReference type="NCBI Taxonomy" id="2777977"/>
    <lineage>
        <taxon>Bacteria</taxon>
        <taxon>Bacillati</taxon>
        <taxon>Cyanobacteriota</taxon>
        <taxon>Cyanophyceae</taxon>
        <taxon>Leptolyngbyales</taxon>
        <taxon>Leptolyngbyaceae</taxon>
        <taxon>Romeriopsis</taxon>
        <taxon>Romeriopsis navalis</taxon>
    </lineage>
</organism>
<dbReference type="EMBL" id="JADEXQ010000170">
    <property type="protein sequence ID" value="MBE9033266.1"/>
    <property type="molecule type" value="Genomic_DNA"/>
</dbReference>
<reference evidence="2" key="1">
    <citation type="submission" date="2020-10" db="EMBL/GenBank/DDBJ databases">
        <authorList>
            <person name="Castelo-Branco R."/>
            <person name="Eusebio N."/>
            <person name="Adriana R."/>
            <person name="Vieira A."/>
            <person name="Brugerolle De Fraissinette N."/>
            <person name="Rezende De Castro R."/>
            <person name="Schneider M.P."/>
            <person name="Vasconcelos V."/>
            <person name="Leao P.N."/>
        </authorList>
    </citation>
    <scope>NUCLEOTIDE SEQUENCE</scope>
    <source>
        <strain evidence="2">LEGE 11480</strain>
    </source>
</reference>
<sequence>MSRQTKRQFINRWIDRTPYLLMGMAGCIFLLLIVSPIFASKKLDKTITLAPEQTQVFGPVDIPTQLFGTARVEVEATMSKQRWATYEVQLLDKDNKILVAGIKNAWRETGTWYEDGESGTWDEQDKNSGFDLRLRKAEPVSIAVTLVEVSDNKGRAVSEVVPLRVTAYTGTIETTPLWFACISLVILGVMRAGK</sequence>
<gene>
    <name evidence="2" type="ORF">IQ266_26380</name>
</gene>
<name>A0A928VUE4_9CYAN</name>
<evidence type="ECO:0000313" key="3">
    <source>
        <dbReference type="Proteomes" id="UP000625316"/>
    </source>
</evidence>
<keyword evidence="1" id="KW-0812">Transmembrane</keyword>
<dbReference type="PROSITE" id="PS51257">
    <property type="entry name" value="PROKAR_LIPOPROTEIN"/>
    <property type="match status" value="1"/>
</dbReference>
<proteinExistence type="predicted"/>
<accession>A0A928VUE4</accession>
<protein>
    <submittedName>
        <fullName evidence="2">Uncharacterized protein</fullName>
    </submittedName>
</protein>
<evidence type="ECO:0000256" key="1">
    <source>
        <dbReference type="SAM" id="Phobius"/>
    </source>
</evidence>
<feature type="transmembrane region" description="Helical" evidence="1">
    <location>
        <begin position="20"/>
        <end position="39"/>
    </location>
</feature>